<protein>
    <recommendedName>
        <fullName evidence="1">DZIP3-like HEPN domain-containing protein</fullName>
    </recommendedName>
</protein>
<dbReference type="OrthoDB" id="6089586at2759"/>
<feature type="domain" description="DZIP3-like HEPN" evidence="1">
    <location>
        <begin position="282"/>
        <end position="362"/>
    </location>
</feature>
<accession>A0A8S3R1W7</accession>
<dbReference type="Pfam" id="PF18738">
    <property type="entry name" value="HEPN_DZIP3"/>
    <property type="match status" value="1"/>
</dbReference>
<organism evidence="2 3">
    <name type="scientific">Mytilus edulis</name>
    <name type="common">Blue mussel</name>
    <dbReference type="NCBI Taxonomy" id="6550"/>
    <lineage>
        <taxon>Eukaryota</taxon>
        <taxon>Metazoa</taxon>
        <taxon>Spiralia</taxon>
        <taxon>Lophotrochozoa</taxon>
        <taxon>Mollusca</taxon>
        <taxon>Bivalvia</taxon>
        <taxon>Autobranchia</taxon>
        <taxon>Pteriomorphia</taxon>
        <taxon>Mytilida</taxon>
        <taxon>Mytiloidea</taxon>
        <taxon>Mytilidae</taxon>
        <taxon>Mytilinae</taxon>
        <taxon>Mytilus</taxon>
    </lineage>
</organism>
<dbReference type="Proteomes" id="UP000683360">
    <property type="component" value="Unassembled WGS sequence"/>
</dbReference>
<name>A0A8S3R1W7_MYTED</name>
<dbReference type="InterPro" id="IPR041249">
    <property type="entry name" value="HEPN_DZIP3"/>
</dbReference>
<sequence length="680" mass="79004">MDEFQDLRGVTTDNEGNVYVTNERTHTVIVVSDDGKHHKELLTESDGLDKPMSNTYNERLAKLGCMVLQLFPKMMQLILKEYATPKGLKRKYSQKDFNFVLRANEVVLMDKLPNMDEFTIEICYKILRFENMLDEPKCKWGKVPNDTEIEIANDIQRLINATNSIISISVEDVTEDYTEKLLGKIKLMVARIDSLLEQDTLSRMFKRLSISEPDTISILQDLTRITKIEVADIHPDTESEKRERYSRLALAIIETFPDILRDVIRSNISGSQLYLQCIPYLNKFTSEQQLKLMELQYSNTYSSLDVTLIYRLLRQFSLIQPPTKGWGSIPDDVNTKLGDDVERIRYLRNQIAHRSDTNIDARTNYEQRIIGHRTRRLDTEMLTKYENALKELENIQLKFERRPIKFYWGESFDKCLENIRSLLKDEHSEGRQKIRVQIIFQSQDDVERNIHVLNSLKDEINEGLNGLEFIIATEGSVVLIVDILFEMLETDETLQTTLALFLEKVLERIMTFTTETIDMVLLPVEEYTQWDEAKTINEPVYLDFNIEAQLFETDDIIEEQLGKITDVIFKRSKGSGTNKKNTFSHARIPRKTTQSVQKNTTTTEDSFTQAQTPVKYNLPVSVTLHDKRNVYVTSFDTSTVVVVSDDGKHDRELVTESDRLSLPRGIYYDKKKILCLFVMH</sequence>
<comment type="caution">
    <text evidence="2">The sequence shown here is derived from an EMBL/GenBank/DDBJ whole genome shotgun (WGS) entry which is preliminary data.</text>
</comment>
<dbReference type="AlphaFoldDB" id="A0A8S3R1W7"/>
<dbReference type="SUPFAM" id="SSF63829">
    <property type="entry name" value="Calcium-dependent phosphotriesterase"/>
    <property type="match status" value="1"/>
</dbReference>
<proteinExistence type="predicted"/>
<keyword evidence="3" id="KW-1185">Reference proteome</keyword>
<evidence type="ECO:0000313" key="2">
    <source>
        <dbReference type="EMBL" id="CAG2201024.1"/>
    </source>
</evidence>
<dbReference type="EMBL" id="CAJPWZ010000817">
    <property type="protein sequence ID" value="CAG2201024.1"/>
    <property type="molecule type" value="Genomic_DNA"/>
</dbReference>
<evidence type="ECO:0000313" key="3">
    <source>
        <dbReference type="Proteomes" id="UP000683360"/>
    </source>
</evidence>
<evidence type="ECO:0000259" key="1">
    <source>
        <dbReference type="Pfam" id="PF18738"/>
    </source>
</evidence>
<gene>
    <name evidence="2" type="ORF">MEDL_15657</name>
</gene>
<reference evidence="2" key="1">
    <citation type="submission" date="2021-03" db="EMBL/GenBank/DDBJ databases">
        <authorList>
            <person name="Bekaert M."/>
        </authorList>
    </citation>
    <scope>NUCLEOTIDE SEQUENCE</scope>
</reference>